<dbReference type="Gene3D" id="3.40.50.410">
    <property type="entry name" value="von Willebrand factor, type A domain"/>
    <property type="match status" value="1"/>
</dbReference>
<proteinExistence type="predicted"/>
<dbReference type="InterPro" id="IPR036465">
    <property type="entry name" value="vWFA_dom_sf"/>
</dbReference>
<gene>
    <name evidence="3" type="ORF">GCM10007047_24130</name>
</gene>
<protein>
    <recommendedName>
        <fullName evidence="2">VWFA domain-containing protein</fullName>
    </recommendedName>
</protein>
<dbReference type="EMBL" id="BMXG01000015">
    <property type="protein sequence ID" value="GHC06215.1"/>
    <property type="molecule type" value="Genomic_DNA"/>
</dbReference>
<name>A0A8J3GEU7_9BACT</name>
<comment type="caution">
    <text evidence="3">The sequence shown here is derived from an EMBL/GenBank/DDBJ whole genome shotgun (WGS) entry which is preliminary data.</text>
</comment>
<keyword evidence="1" id="KW-0472">Membrane</keyword>
<reference evidence="3" key="1">
    <citation type="journal article" date="2014" name="Int. J. Syst. Evol. Microbiol.">
        <title>Complete genome sequence of Corynebacterium casei LMG S-19264T (=DSM 44701T), isolated from a smear-ripened cheese.</title>
        <authorList>
            <consortium name="US DOE Joint Genome Institute (JGI-PGF)"/>
            <person name="Walter F."/>
            <person name="Albersmeier A."/>
            <person name="Kalinowski J."/>
            <person name="Ruckert C."/>
        </authorList>
    </citation>
    <scope>NUCLEOTIDE SEQUENCE</scope>
    <source>
        <strain evidence="3">KCTC 12870</strain>
    </source>
</reference>
<keyword evidence="1" id="KW-0812">Transmembrane</keyword>
<evidence type="ECO:0000313" key="4">
    <source>
        <dbReference type="Proteomes" id="UP000642829"/>
    </source>
</evidence>
<sequence length="342" mass="37811">MSRTRRKVNLPLIEIIVASLVIHIVGLLILGGITIFNQINVPEPEMIAPVVAEVAPPVMKMPVQLTPKQQSAPTNVIAMDIKQMPLKDFNFDMPTVDQRVGVGTGGFGNGMGGGNVIDLSVTNFSSFVGIKEKSESVLFIVDYSISMKEEIKGSKTTRFTLLKQQLTASLEEMSDQMIVSLIFFSGPAWVAGESEAAARKNYSFTPKDWHSHRPKDLETLTKPVWNRMTKAFRSELIQIVNKEKITGGTVWSNPLRLAMMLDPAPEVIYFLTDGATSDEDVKETLALVGEWKRANRKLRIHTIALGEPKASDAMRRIANLTGGKFRLIESLDDIKKADNNNG</sequence>
<dbReference type="PROSITE" id="PS50234">
    <property type="entry name" value="VWFA"/>
    <property type="match status" value="1"/>
</dbReference>
<feature type="transmembrane region" description="Helical" evidence="1">
    <location>
        <begin position="12"/>
        <end position="36"/>
    </location>
</feature>
<dbReference type="RefSeq" id="WP_189515515.1">
    <property type="nucleotide sequence ID" value="NZ_BMXG01000015.1"/>
</dbReference>
<evidence type="ECO:0000259" key="2">
    <source>
        <dbReference type="PROSITE" id="PS50234"/>
    </source>
</evidence>
<dbReference type="InterPro" id="IPR002035">
    <property type="entry name" value="VWF_A"/>
</dbReference>
<accession>A0A8J3GEU7</accession>
<reference evidence="3" key="2">
    <citation type="submission" date="2020-09" db="EMBL/GenBank/DDBJ databases">
        <authorList>
            <person name="Sun Q."/>
            <person name="Kim S."/>
        </authorList>
    </citation>
    <scope>NUCLEOTIDE SEQUENCE</scope>
    <source>
        <strain evidence="3">KCTC 12870</strain>
    </source>
</reference>
<organism evidence="3 4">
    <name type="scientific">Cerasicoccus arenae</name>
    <dbReference type="NCBI Taxonomy" id="424488"/>
    <lineage>
        <taxon>Bacteria</taxon>
        <taxon>Pseudomonadati</taxon>
        <taxon>Verrucomicrobiota</taxon>
        <taxon>Opitutia</taxon>
        <taxon>Puniceicoccales</taxon>
        <taxon>Cerasicoccaceae</taxon>
        <taxon>Cerasicoccus</taxon>
    </lineage>
</organism>
<dbReference type="AlphaFoldDB" id="A0A8J3GEU7"/>
<evidence type="ECO:0000256" key="1">
    <source>
        <dbReference type="SAM" id="Phobius"/>
    </source>
</evidence>
<dbReference type="SUPFAM" id="SSF53300">
    <property type="entry name" value="vWA-like"/>
    <property type="match status" value="1"/>
</dbReference>
<feature type="domain" description="VWFA" evidence="2">
    <location>
        <begin position="136"/>
        <end position="341"/>
    </location>
</feature>
<keyword evidence="1" id="KW-1133">Transmembrane helix</keyword>
<keyword evidence="4" id="KW-1185">Reference proteome</keyword>
<dbReference type="Proteomes" id="UP000642829">
    <property type="component" value="Unassembled WGS sequence"/>
</dbReference>
<dbReference type="CDD" id="cd00198">
    <property type="entry name" value="vWFA"/>
    <property type="match status" value="1"/>
</dbReference>
<evidence type="ECO:0000313" key="3">
    <source>
        <dbReference type="EMBL" id="GHC06215.1"/>
    </source>
</evidence>